<dbReference type="InParanoid" id="A0A151GKH7"/>
<dbReference type="EMBL" id="LAYC01000002">
    <property type="protein sequence ID" value="KYK57607.1"/>
    <property type="molecule type" value="Genomic_DNA"/>
</dbReference>
<keyword evidence="2" id="KW-1185">Reference proteome</keyword>
<sequence length="534" mass="59226">MNNSHLFSPSSPLPRPAGATFHDLYLLVPAFTTILLLSLSGSARMAAGGNRSRPRLAAASSRSSARTGLPHVSSAIPWVGHALKLHRDGGRYVDGLIRKTRQPIFSIDVLSKRLLVIDPSLDRVLAKHARHTSLIQLIALVGRRALHLGDKAIRILNEYDPRPFHAHALSSPQGSLELAEASVSYLGERFGKQPRVQEVPLGRWLFEMVACATARAVWGPENPWAEDGEFMDQFIILSDEFESLCRPLPSITARAAYRARELVVGKLVAFHRAHRSARMSSLAHRTNAIYINDADWETNLDYYKFELIEALGLLPTASTVSVWLVRYLLVNDELRRKVVDEIRQLKATTGEDAGRGSALGHLEMSNIRETCPHLVAAWHETMRLCMTMVPRVASSDFTLTLPPSCAYPCPPVAGPISIFKHDVVLLPMLSFNLDPKTWGPDAESFRAERFLDDSGRLRCQLTQKVRGFGVAGNLCPGRRFGSETALLTVATLLRDFDVESATGAPFPPPPRREAMNFGFDRLGDEVQARLVRIR</sequence>
<dbReference type="Gene3D" id="1.10.630.10">
    <property type="entry name" value="Cytochrome P450"/>
    <property type="match status" value="1"/>
</dbReference>
<dbReference type="SUPFAM" id="SSF48264">
    <property type="entry name" value="Cytochrome P450"/>
    <property type="match status" value="1"/>
</dbReference>
<name>A0A151GKH7_DRECN</name>
<dbReference type="STRING" id="98403.A0A151GKH7"/>
<protein>
    <submittedName>
        <fullName evidence="1">Cytochrome P450</fullName>
    </submittedName>
</protein>
<dbReference type="PANTHER" id="PTHR47582:SF1">
    <property type="entry name" value="P450, PUTATIVE (EUROFUNG)-RELATED"/>
    <property type="match status" value="1"/>
</dbReference>
<organism evidence="1 2">
    <name type="scientific">Drechmeria coniospora</name>
    <name type="common">Nematophagous fungus</name>
    <name type="synonym">Meria coniospora</name>
    <dbReference type="NCBI Taxonomy" id="98403"/>
    <lineage>
        <taxon>Eukaryota</taxon>
        <taxon>Fungi</taxon>
        <taxon>Dikarya</taxon>
        <taxon>Ascomycota</taxon>
        <taxon>Pezizomycotina</taxon>
        <taxon>Sordariomycetes</taxon>
        <taxon>Hypocreomycetidae</taxon>
        <taxon>Hypocreales</taxon>
        <taxon>Ophiocordycipitaceae</taxon>
        <taxon>Drechmeria</taxon>
    </lineage>
</organism>
<dbReference type="PANTHER" id="PTHR47582">
    <property type="entry name" value="P450, PUTATIVE (EUROFUNG)-RELATED"/>
    <property type="match status" value="1"/>
</dbReference>
<dbReference type="Pfam" id="PF00067">
    <property type="entry name" value="p450"/>
    <property type="match status" value="1"/>
</dbReference>
<gene>
    <name evidence="1" type="ORF">DCS_04618</name>
</gene>
<dbReference type="GO" id="GO:0005506">
    <property type="term" value="F:iron ion binding"/>
    <property type="evidence" value="ECO:0007669"/>
    <property type="project" value="InterPro"/>
</dbReference>
<evidence type="ECO:0000313" key="2">
    <source>
        <dbReference type="Proteomes" id="UP000076580"/>
    </source>
</evidence>
<comment type="caution">
    <text evidence="1">The sequence shown here is derived from an EMBL/GenBank/DDBJ whole genome shotgun (WGS) entry which is preliminary data.</text>
</comment>
<dbReference type="GO" id="GO:0020037">
    <property type="term" value="F:heme binding"/>
    <property type="evidence" value="ECO:0007669"/>
    <property type="project" value="InterPro"/>
</dbReference>
<dbReference type="GO" id="GO:0016705">
    <property type="term" value="F:oxidoreductase activity, acting on paired donors, with incorporation or reduction of molecular oxygen"/>
    <property type="evidence" value="ECO:0007669"/>
    <property type="project" value="InterPro"/>
</dbReference>
<proteinExistence type="predicted"/>
<evidence type="ECO:0000313" key="1">
    <source>
        <dbReference type="EMBL" id="KYK57607.1"/>
    </source>
</evidence>
<dbReference type="InterPro" id="IPR001128">
    <property type="entry name" value="Cyt_P450"/>
</dbReference>
<accession>A0A151GKH7</accession>
<reference evidence="1 2" key="1">
    <citation type="journal article" date="2016" name="Sci. Rep.">
        <title>Insights into Adaptations to a Near-Obligate Nematode Endoparasitic Lifestyle from the Finished Genome of Drechmeria coniospora.</title>
        <authorList>
            <person name="Zhang L."/>
            <person name="Zhou Z."/>
            <person name="Guo Q."/>
            <person name="Fokkens L."/>
            <person name="Miskei M."/>
            <person name="Pocsi I."/>
            <person name="Zhang W."/>
            <person name="Chen M."/>
            <person name="Wang L."/>
            <person name="Sun Y."/>
            <person name="Donzelli B.G."/>
            <person name="Gibson D.M."/>
            <person name="Nelson D.R."/>
            <person name="Luo J.G."/>
            <person name="Rep M."/>
            <person name="Liu H."/>
            <person name="Yang S."/>
            <person name="Wang J."/>
            <person name="Krasnoff S.B."/>
            <person name="Xu Y."/>
            <person name="Molnar I."/>
            <person name="Lin M."/>
        </authorList>
    </citation>
    <scope>NUCLEOTIDE SEQUENCE [LARGE SCALE GENOMIC DNA]</scope>
    <source>
        <strain evidence="1 2">ARSEF 6962</strain>
    </source>
</reference>
<dbReference type="InterPro" id="IPR053007">
    <property type="entry name" value="CYP450_monoxygenase_sec-met"/>
</dbReference>
<dbReference type="GO" id="GO:0004497">
    <property type="term" value="F:monooxygenase activity"/>
    <property type="evidence" value="ECO:0007669"/>
    <property type="project" value="InterPro"/>
</dbReference>
<dbReference type="InterPro" id="IPR036396">
    <property type="entry name" value="Cyt_P450_sf"/>
</dbReference>
<dbReference type="Proteomes" id="UP000076580">
    <property type="component" value="Chromosome 02"/>
</dbReference>
<dbReference type="GeneID" id="63717261"/>
<dbReference type="AlphaFoldDB" id="A0A151GKH7"/>
<dbReference type="RefSeq" id="XP_040656959.1">
    <property type="nucleotide sequence ID" value="XM_040801926.1"/>
</dbReference>